<dbReference type="GO" id="GO:0003677">
    <property type="term" value="F:DNA binding"/>
    <property type="evidence" value="ECO:0007669"/>
    <property type="project" value="InterPro"/>
</dbReference>
<sequence>MRRLAQRLQLLAEQSRELATQIRAQAARYASLTAICGVDLLTAAALAGILGPGRRFANDAQLAAYAGVAPLEASSAERVRHRLNRGGNRQLNAILYRIALTQARRAAPG</sequence>
<dbReference type="AlphaFoldDB" id="A0A6J4V080"/>
<reference evidence="2" key="1">
    <citation type="submission" date="2020-02" db="EMBL/GenBank/DDBJ databases">
        <authorList>
            <person name="Meier V. D."/>
        </authorList>
    </citation>
    <scope>NUCLEOTIDE SEQUENCE</scope>
    <source>
        <strain evidence="2">AVDCRST_MAG18</strain>
    </source>
</reference>
<proteinExistence type="predicted"/>
<organism evidence="2">
    <name type="scientific">uncultured Thermomicrobiales bacterium</name>
    <dbReference type="NCBI Taxonomy" id="1645740"/>
    <lineage>
        <taxon>Bacteria</taxon>
        <taxon>Pseudomonadati</taxon>
        <taxon>Thermomicrobiota</taxon>
        <taxon>Thermomicrobia</taxon>
        <taxon>Thermomicrobiales</taxon>
        <taxon>environmental samples</taxon>
    </lineage>
</organism>
<dbReference type="GO" id="GO:0006313">
    <property type="term" value="P:DNA transposition"/>
    <property type="evidence" value="ECO:0007669"/>
    <property type="project" value="InterPro"/>
</dbReference>
<name>A0A6J4V080_9BACT</name>
<dbReference type="PANTHER" id="PTHR33055:SF3">
    <property type="entry name" value="PUTATIVE TRANSPOSASE FOR IS117-RELATED"/>
    <property type="match status" value="1"/>
</dbReference>
<dbReference type="EMBL" id="CADCWN010000101">
    <property type="protein sequence ID" value="CAA9564219.1"/>
    <property type="molecule type" value="Genomic_DNA"/>
</dbReference>
<gene>
    <name evidence="2" type="ORF">AVDCRST_MAG18-1337</name>
</gene>
<dbReference type="InterPro" id="IPR003346">
    <property type="entry name" value="Transposase_20"/>
</dbReference>
<dbReference type="PANTHER" id="PTHR33055">
    <property type="entry name" value="TRANSPOSASE FOR INSERTION SEQUENCE ELEMENT IS1111A"/>
    <property type="match status" value="1"/>
</dbReference>
<dbReference type="InterPro" id="IPR047650">
    <property type="entry name" value="Transpos_IS110"/>
</dbReference>
<accession>A0A6J4V080</accession>
<evidence type="ECO:0000313" key="2">
    <source>
        <dbReference type="EMBL" id="CAA9564219.1"/>
    </source>
</evidence>
<dbReference type="GO" id="GO:0004803">
    <property type="term" value="F:transposase activity"/>
    <property type="evidence" value="ECO:0007669"/>
    <property type="project" value="InterPro"/>
</dbReference>
<dbReference type="Pfam" id="PF02371">
    <property type="entry name" value="Transposase_20"/>
    <property type="match status" value="1"/>
</dbReference>
<feature type="domain" description="Transposase IS116/IS110/IS902 C-terminal" evidence="1">
    <location>
        <begin position="32"/>
        <end position="105"/>
    </location>
</feature>
<evidence type="ECO:0000259" key="1">
    <source>
        <dbReference type="Pfam" id="PF02371"/>
    </source>
</evidence>
<protein>
    <recommendedName>
        <fullName evidence="1">Transposase IS116/IS110/IS902 C-terminal domain-containing protein</fullName>
    </recommendedName>
</protein>